<dbReference type="SUPFAM" id="SSF74650">
    <property type="entry name" value="Galactose mutarotase-like"/>
    <property type="match status" value="1"/>
</dbReference>
<dbReference type="GO" id="GO:0030246">
    <property type="term" value="F:carbohydrate binding"/>
    <property type="evidence" value="ECO:0007669"/>
    <property type="project" value="InterPro"/>
</dbReference>
<reference evidence="11" key="1">
    <citation type="journal article" date="2020" name="Fungal Divers.">
        <title>Resolving the Mortierellaceae phylogeny through synthesis of multi-gene phylogenetics and phylogenomics.</title>
        <authorList>
            <person name="Vandepol N."/>
            <person name="Liber J."/>
            <person name="Desiro A."/>
            <person name="Na H."/>
            <person name="Kennedy M."/>
            <person name="Barry K."/>
            <person name="Grigoriev I.V."/>
            <person name="Miller A.N."/>
            <person name="O'Donnell K."/>
            <person name="Stajich J.E."/>
            <person name="Bonito G."/>
        </authorList>
    </citation>
    <scope>NUCLEOTIDE SEQUENCE</scope>
    <source>
        <strain evidence="11">REB-010B</strain>
    </source>
</reference>
<feature type="region of interest" description="Disordered" evidence="7">
    <location>
        <begin position="496"/>
        <end position="539"/>
    </location>
</feature>
<evidence type="ECO:0000256" key="2">
    <source>
        <dbReference type="ARBA" id="ARBA00022801"/>
    </source>
</evidence>
<gene>
    <name evidence="11" type="primary">AGL1</name>
    <name evidence="11" type="ORF">BGZ99_004276</name>
</gene>
<organism evidence="11 12">
    <name type="scientific">Dissophora globulifera</name>
    <dbReference type="NCBI Taxonomy" id="979702"/>
    <lineage>
        <taxon>Eukaryota</taxon>
        <taxon>Fungi</taxon>
        <taxon>Fungi incertae sedis</taxon>
        <taxon>Mucoromycota</taxon>
        <taxon>Mortierellomycotina</taxon>
        <taxon>Mortierellomycetes</taxon>
        <taxon>Mortierellales</taxon>
        <taxon>Mortierellaceae</taxon>
        <taxon>Dissophora</taxon>
    </lineage>
</organism>
<dbReference type="Pfam" id="PF21365">
    <property type="entry name" value="Glyco_hydro_31_3rd"/>
    <property type="match status" value="1"/>
</dbReference>
<dbReference type="EMBL" id="JAAAIP010000266">
    <property type="protein sequence ID" value="KAG0320859.1"/>
    <property type="molecule type" value="Genomic_DNA"/>
</dbReference>
<dbReference type="InterPro" id="IPR048395">
    <property type="entry name" value="Glyco_hydro_31_C"/>
</dbReference>
<dbReference type="SUPFAM" id="SSF51445">
    <property type="entry name" value="(Trans)glycosidases"/>
    <property type="match status" value="1"/>
</dbReference>
<dbReference type="Gene3D" id="2.60.40.1180">
    <property type="entry name" value="Golgi alpha-mannosidase II"/>
    <property type="match status" value="2"/>
</dbReference>
<dbReference type="InterPro" id="IPR030458">
    <property type="entry name" value="Glyco_hydro_31_AS"/>
</dbReference>
<accession>A0A9P6UU23</accession>
<protein>
    <recommendedName>
        <fullName evidence="5">Maltase</fullName>
    </recommendedName>
</protein>
<feature type="compositionally biased region" description="Polar residues" evidence="7">
    <location>
        <begin position="1"/>
        <end position="15"/>
    </location>
</feature>
<dbReference type="CDD" id="cd06602">
    <property type="entry name" value="GH31_MGAM_SI_GAA"/>
    <property type="match status" value="1"/>
</dbReference>
<evidence type="ECO:0000256" key="7">
    <source>
        <dbReference type="SAM" id="MobiDB-lite"/>
    </source>
</evidence>
<dbReference type="OrthoDB" id="5839090at2759"/>
<proteinExistence type="inferred from homology"/>
<dbReference type="Gene3D" id="3.20.20.80">
    <property type="entry name" value="Glycosidases"/>
    <property type="match status" value="2"/>
</dbReference>
<evidence type="ECO:0000256" key="5">
    <source>
        <dbReference type="ARBA" id="ARBA00041343"/>
    </source>
</evidence>
<evidence type="ECO:0000259" key="9">
    <source>
        <dbReference type="Pfam" id="PF13802"/>
    </source>
</evidence>
<comment type="caution">
    <text evidence="11">The sequence shown here is derived from an EMBL/GenBank/DDBJ whole genome shotgun (WGS) entry which is preliminary data.</text>
</comment>
<feature type="domain" description="Glycosyl hydrolase family 31 C-terminal" evidence="10">
    <location>
        <begin position="773"/>
        <end position="872"/>
    </location>
</feature>
<feature type="region of interest" description="Disordered" evidence="7">
    <location>
        <begin position="949"/>
        <end position="968"/>
    </location>
</feature>
<dbReference type="InterPro" id="IPR013780">
    <property type="entry name" value="Glyco_hydro_b"/>
</dbReference>
<evidence type="ECO:0000313" key="11">
    <source>
        <dbReference type="EMBL" id="KAG0320859.1"/>
    </source>
</evidence>
<dbReference type="InterPro" id="IPR000322">
    <property type="entry name" value="Glyco_hydro_31_TIM"/>
</dbReference>
<dbReference type="Gene3D" id="2.60.40.1760">
    <property type="entry name" value="glycosyl hydrolase (family 31)"/>
    <property type="match status" value="1"/>
</dbReference>
<evidence type="ECO:0000313" key="12">
    <source>
        <dbReference type="Proteomes" id="UP000738325"/>
    </source>
</evidence>
<comment type="similarity">
    <text evidence="1 6">Belongs to the glycosyl hydrolase 31 family.</text>
</comment>
<sequence length="1086" mass="121463">MTHQPSTPASRSLTTHPARATGPSTADYKILTSEPDLEPLGKGQLRLPLDQSAEVLLQLGLARKAKLGPAFGPDSRQLTMALYPQSATRLRIDIENSHRQAWKVPESIVPRFPPKQPFKHSQDAAALDYDVIWNDTNSFSFTVIRKATGEKLFDTSSLGLTMQDQYLELSTHLVGGSSERAANLFGLGENVGQLRRKLGTTTTLWARDCPCRPDINLYSCHPFYMEVLPSGSAHGVLLLSSNGMDVVLSPEGDRLTYKVIGGAVELYIFTGPTPQRVIQQYTELIGRPCMIPYYAQGFHMCRWGYDTLDKVKTIVANFKKHQLPLEVMWIDIDYMKDYKCFTFDEERFPIKQLGEYVDELHAQDQKMVMILDPGIKVQYETGLYEPYDEGVAKNLFVKRRVTKYEEREDGTKYYEGDLVDFVGKVWPGKTTFPDWFHPETQSYWTKYVTRWLQQVPLDGIWIDMNEAASFHDGDCSHIASSEDRPVRVSDFALTEADSEDGEGAHMLQPQHAGASTKEEPVQSKGRKSHINLTQDGDTIQPKDVIAIHERQYENAHDPHHLERVHSGQASQEIVSGKGSKPPVVYHSPNDPPYRINNNSEFASLEYRTISADALHHEGITEYDAHNLYGHMEGIATYKALRAFQPDNKPFILSRSTFPGSGRFVCKWNGDNWSSEYDLKASIAGLLNFQFFGIPMVGADIGGFGDVASEELLIRWHQLGAFYPFMRNHNCLPNPPQEPYVTKPLANVTRAYVDMRYRLLPYWYTLFYRAHQSGRMVCSPLWILDPTDHDLLSNDEQFLVGEAILVSPVLKLEQTSVQARFPAGRWYDLHSGLLEVYVQDKRAAGTHSAVSQVFKMDAPLESIPVHVRGGHILPRAEFEAGTFIQTTAQVRKAPLEVLVALDETECASGEYYHDDDTLAPKDGTLVKFQARPGMMTMSSFAANKIVDPLKESRTEGSRGSTAPVGEDTDDLLVPHGSRDLRPTFVQSVLVWGVGMNHVGAGKVDKKAAKSSCQVEAHQVRVSIARAVGAATASVQHQRELRAVASEDVAVEWDASRAQLAVRFRRAGGLALAGDEALEVDWTEALVA</sequence>
<dbReference type="Pfam" id="PF13802">
    <property type="entry name" value="Gal_mutarotas_2"/>
    <property type="match status" value="1"/>
</dbReference>
<dbReference type="CDD" id="cd14752">
    <property type="entry name" value="GH31_N"/>
    <property type="match status" value="1"/>
</dbReference>
<feature type="region of interest" description="Disordered" evidence="7">
    <location>
        <begin position="1"/>
        <end position="25"/>
    </location>
</feature>
<dbReference type="PANTHER" id="PTHR22762:SF133">
    <property type="entry name" value="P-TYPE DOMAIN-CONTAINING PROTEIN"/>
    <property type="match status" value="1"/>
</dbReference>
<feature type="domain" description="Glycoside hydrolase family 31 TIM barrel" evidence="8">
    <location>
        <begin position="288"/>
        <end position="765"/>
    </location>
</feature>
<dbReference type="Pfam" id="PF01055">
    <property type="entry name" value="Glyco_hydro_31_2nd"/>
    <property type="match status" value="1"/>
</dbReference>
<keyword evidence="12" id="KW-1185">Reference proteome</keyword>
<dbReference type="PANTHER" id="PTHR22762">
    <property type="entry name" value="ALPHA-GLUCOSIDASE"/>
    <property type="match status" value="1"/>
</dbReference>
<dbReference type="Proteomes" id="UP000738325">
    <property type="component" value="Unassembled WGS sequence"/>
</dbReference>
<dbReference type="GO" id="GO:0004553">
    <property type="term" value="F:hydrolase activity, hydrolyzing O-glycosyl compounds"/>
    <property type="evidence" value="ECO:0007669"/>
    <property type="project" value="InterPro"/>
</dbReference>
<keyword evidence="4 6" id="KW-0326">Glycosidase</keyword>
<dbReference type="InterPro" id="IPR025887">
    <property type="entry name" value="Glyco_hydro_31_N_dom"/>
</dbReference>
<evidence type="ECO:0000256" key="1">
    <source>
        <dbReference type="ARBA" id="ARBA00007806"/>
    </source>
</evidence>
<name>A0A9P6UU23_9FUNG</name>
<evidence type="ECO:0000259" key="10">
    <source>
        <dbReference type="Pfam" id="PF21365"/>
    </source>
</evidence>
<evidence type="ECO:0000259" key="8">
    <source>
        <dbReference type="Pfam" id="PF01055"/>
    </source>
</evidence>
<feature type="domain" description="Glycoside hydrolase family 31 N-terminal" evidence="9">
    <location>
        <begin position="135"/>
        <end position="242"/>
    </location>
</feature>
<evidence type="ECO:0000256" key="4">
    <source>
        <dbReference type="ARBA" id="ARBA00023295"/>
    </source>
</evidence>
<keyword evidence="3" id="KW-0325">Glycoprotein</keyword>
<evidence type="ECO:0000256" key="3">
    <source>
        <dbReference type="ARBA" id="ARBA00023180"/>
    </source>
</evidence>
<dbReference type="GO" id="GO:0005975">
    <property type="term" value="P:carbohydrate metabolic process"/>
    <property type="evidence" value="ECO:0007669"/>
    <property type="project" value="InterPro"/>
</dbReference>
<dbReference type="AlphaFoldDB" id="A0A9P6UU23"/>
<dbReference type="SUPFAM" id="SSF51011">
    <property type="entry name" value="Glycosyl hydrolase domain"/>
    <property type="match status" value="1"/>
</dbReference>
<dbReference type="InterPro" id="IPR011013">
    <property type="entry name" value="Gal_mutarotase_sf_dom"/>
</dbReference>
<feature type="region of interest" description="Disordered" evidence="7">
    <location>
        <begin position="566"/>
        <end position="592"/>
    </location>
</feature>
<dbReference type="PROSITE" id="PS00129">
    <property type="entry name" value="GLYCOSYL_HYDROL_F31_1"/>
    <property type="match status" value="1"/>
</dbReference>
<keyword evidence="2 6" id="KW-0378">Hydrolase</keyword>
<dbReference type="InterPro" id="IPR017853">
    <property type="entry name" value="GH"/>
</dbReference>
<evidence type="ECO:0000256" key="6">
    <source>
        <dbReference type="RuleBase" id="RU361185"/>
    </source>
</evidence>